<reference evidence="1 2" key="1">
    <citation type="journal article" date="2018" name="Nat. Ecol. Evol.">
        <title>Pezizomycetes genomes reveal the molecular basis of ectomycorrhizal truffle lifestyle.</title>
        <authorList>
            <person name="Murat C."/>
            <person name="Payen T."/>
            <person name="Noel B."/>
            <person name="Kuo A."/>
            <person name="Morin E."/>
            <person name="Chen J."/>
            <person name="Kohler A."/>
            <person name="Krizsan K."/>
            <person name="Balestrini R."/>
            <person name="Da Silva C."/>
            <person name="Montanini B."/>
            <person name="Hainaut M."/>
            <person name="Levati E."/>
            <person name="Barry K.W."/>
            <person name="Belfiori B."/>
            <person name="Cichocki N."/>
            <person name="Clum A."/>
            <person name="Dockter R.B."/>
            <person name="Fauchery L."/>
            <person name="Guy J."/>
            <person name="Iotti M."/>
            <person name="Le Tacon F."/>
            <person name="Lindquist E.A."/>
            <person name="Lipzen A."/>
            <person name="Malagnac F."/>
            <person name="Mello A."/>
            <person name="Molinier V."/>
            <person name="Miyauchi S."/>
            <person name="Poulain J."/>
            <person name="Riccioni C."/>
            <person name="Rubini A."/>
            <person name="Sitrit Y."/>
            <person name="Splivallo R."/>
            <person name="Traeger S."/>
            <person name="Wang M."/>
            <person name="Zifcakova L."/>
            <person name="Wipf D."/>
            <person name="Zambonelli A."/>
            <person name="Paolocci F."/>
            <person name="Nowrousian M."/>
            <person name="Ottonello S."/>
            <person name="Baldrian P."/>
            <person name="Spatafora J.W."/>
            <person name="Henrissat B."/>
            <person name="Nagy L.G."/>
            <person name="Aury J.M."/>
            <person name="Wincker P."/>
            <person name="Grigoriev I.V."/>
            <person name="Bonfante P."/>
            <person name="Martin F.M."/>
        </authorList>
    </citation>
    <scope>NUCLEOTIDE SEQUENCE [LARGE SCALE GENOMIC DNA]</scope>
    <source>
        <strain evidence="1 2">CCBAS932</strain>
    </source>
</reference>
<protein>
    <recommendedName>
        <fullName evidence="3">Lytic polysaccharide monooxygenase</fullName>
    </recommendedName>
</protein>
<accession>A0A3N4KFT6</accession>
<dbReference type="OrthoDB" id="2342176at2759"/>
<dbReference type="STRING" id="1392247.A0A3N4KFT6"/>
<dbReference type="AlphaFoldDB" id="A0A3N4KFT6"/>
<evidence type="ECO:0008006" key="3">
    <source>
        <dbReference type="Google" id="ProtNLM"/>
    </source>
</evidence>
<dbReference type="PANTHER" id="PTHR36182:SF1">
    <property type="entry name" value="PROTEIN, PUTATIVE (AFU_ORTHOLOGUE AFUA_6G10930)-RELATED"/>
    <property type="match status" value="1"/>
</dbReference>
<name>A0A3N4KFT6_9PEZI</name>
<dbReference type="InParanoid" id="A0A3N4KFT6"/>
<dbReference type="Gene3D" id="2.70.50.70">
    <property type="match status" value="1"/>
</dbReference>
<evidence type="ECO:0000313" key="2">
    <source>
        <dbReference type="Proteomes" id="UP000277580"/>
    </source>
</evidence>
<feature type="non-terminal residue" evidence="1">
    <location>
        <position position="1"/>
    </location>
</feature>
<dbReference type="Proteomes" id="UP000277580">
    <property type="component" value="Unassembled WGS sequence"/>
</dbReference>
<sequence>LLLTAALLAAPTLAHISMIKPLPIKHKLNPNTASGGADYSYSAPLLEDGSDYPCKNYHKLLSTPEGTPVETWPAGTVQTMGIGDATGANHNGGSCQIALSDDAGATFKVIKSFIGACPMSTRQTLEVEIPKEAKSGETIFAWTWFNKTGQREMYMNCAAVTITGGGSGLTSSAEWPPLFTANIGGTCTTTERIDTVFPNPGKNVVTAQGNVNPGPPVGECGAAG</sequence>
<evidence type="ECO:0000313" key="1">
    <source>
        <dbReference type="EMBL" id="RPB08209.1"/>
    </source>
</evidence>
<dbReference type="EMBL" id="ML119166">
    <property type="protein sequence ID" value="RPB08209.1"/>
    <property type="molecule type" value="Genomic_DNA"/>
</dbReference>
<feature type="non-terminal residue" evidence="1">
    <location>
        <position position="224"/>
    </location>
</feature>
<gene>
    <name evidence="1" type="ORF">P167DRAFT_474896</name>
</gene>
<proteinExistence type="predicted"/>
<keyword evidence="2" id="KW-1185">Reference proteome</keyword>
<dbReference type="PANTHER" id="PTHR36182">
    <property type="entry name" value="PROTEIN, PUTATIVE (AFU_ORTHOLOGUE AFUA_6G10930)-RELATED"/>
    <property type="match status" value="1"/>
</dbReference>
<organism evidence="1 2">
    <name type="scientific">Morchella conica CCBAS932</name>
    <dbReference type="NCBI Taxonomy" id="1392247"/>
    <lineage>
        <taxon>Eukaryota</taxon>
        <taxon>Fungi</taxon>
        <taxon>Dikarya</taxon>
        <taxon>Ascomycota</taxon>
        <taxon>Pezizomycotina</taxon>
        <taxon>Pezizomycetes</taxon>
        <taxon>Pezizales</taxon>
        <taxon>Morchellaceae</taxon>
        <taxon>Morchella</taxon>
    </lineage>
</organism>